<accession>A0A916ZZ15</accession>
<sequence>MEQVAAFMMLVGCSADAQACHRIPVWVPTYQDVATCERDLRAELRLNAFSADRLYGACRSVDAATFRDAKSIGWSISRDGRLDIRFDLAPQVVAAR</sequence>
<proteinExistence type="predicted"/>
<keyword evidence="2" id="KW-1185">Reference proteome</keyword>
<reference evidence="1" key="1">
    <citation type="journal article" date="2014" name="Int. J. Syst. Evol. Microbiol.">
        <title>Complete genome sequence of Corynebacterium casei LMG S-19264T (=DSM 44701T), isolated from a smear-ripened cheese.</title>
        <authorList>
            <consortium name="US DOE Joint Genome Institute (JGI-PGF)"/>
            <person name="Walter F."/>
            <person name="Albersmeier A."/>
            <person name="Kalinowski J."/>
            <person name="Ruckert C."/>
        </authorList>
    </citation>
    <scope>NUCLEOTIDE SEQUENCE</scope>
    <source>
        <strain evidence="1">CGMCC 1.15367</strain>
    </source>
</reference>
<name>A0A916ZZ15_9HYPH</name>
<dbReference type="EMBL" id="BMIQ01000008">
    <property type="protein sequence ID" value="GGE19574.1"/>
    <property type="molecule type" value="Genomic_DNA"/>
</dbReference>
<protein>
    <submittedName>
        <fullName evidence="1">Uncharacterized protein</fullName>
    </submittedName>
</protein>
<dbReference type="RefSeq" id="WP_188912250.1">
    <property type="nucleotide sequence ID" value="NZ_BMIQ01000008.1"/>
</dbReference>
<organism evidence="1 2">
    <name type="scientific">Aureimonas endophytica</name>
    <dbReference type="NCBI Taxonomy" id="2027858"/>
    <lineage>
        <taxon>Bacteria</taxon>
        <taxon>Pseudomonadati</taxon>
        <taxon>Pseudomonadota</taxon>
        <taxon>Alphaproteobacteria</taxon>
        <taxon>Hyphomicrobiales</taxon>
        <taxon>Aurantimonadaceae</taxon>
        <taxon>Aureimonas</taxon>
    </lineage>
</organism>
<evidence type="ECO:0000313" key="2">
    <source>
        <dbReference type="Proteomes" id="UP000644699"/>
    </source>
</evidence>
<dbReference type="Proteomes" id="UP000644699">
    <property type="component" value="Unassembled WGS sequence"/>
</dbReference>
<evidence type="ECO:0000313" key="1">
    <source>
        <dbReference type="EMBL" id="GGE19574.1"/>
    </source>
</evidence>
<gene>
    <name evidence="1" type="ORF">GCM10011390_43520</name>
</gene>
<comment type="caution">
    <text evidence="1">The sequence shown here is derived from an EMBL/GenBank/DDBJ whole genome shotgun (WGS) entry which is preliminary data.</text>
</comment>
<reference evidence="1" key="2">
    <citation type="submission" date="2020-09" db="EMBL/GenBank/DDBJ databases">
        <authorList>
            <person name="Sun Q."/>
            <person name="Zhou Y."/>
        </authorList>
    </citation>
    <scope>NUCLEOTIDE SEQUENCE</scope>
    <source>
        <strain evidence="1">CGMCC 1.15367</strain>
    </source>
</reference>
<dbReference type="AlphaFoldDB" id="A0A916ZZ15"/>